<evidence type="ECO:0000313" key="1">
    <source>
        <dbReference type="EMBL" id="WNL49964.1"/>
    </source>
</evidence>
<reference evidence="1" key="1">
    <citation type="submission" date="2023-07" db="EMBL/GenBank/DDBJ databases">
        <authorList>
            <person name="Xia Y."/>
        </authorList>
    </citation>
    <scope>NUCLEOTIDE SEQUENCE</scope>
    <source>
        <strain evidence="1">F</strain>
    </source>
</reference>
<gene>
    <name evidence="1" type="ORF">MarFTMF_448</name>
</gene>
<proteinExistence type="predicted"/>
<protein>
    <submittedName>
        <fullName evidence="1">Uncharacterized protein</fullName>
    </submittedName>
</protein>
<organism evidence="1">
    <name type="scientific">Marseillevirus sp</name>
    <dbReference type="NCBI Taxonomy" id="2809551"/>
    <lineage>
        <taxon>Viruses</taxon>
        <taxon>Varidnaviria</taxon>
        <taxon>Bamfordvirae</taxon>
        <taxon>Nucleocytoviricota</taxon>
        <taxon>Megaviricetes</taxon>
        <taxon>Pimascovirales</taxon>
        <taxon>Pimascovirales incertae sedis</taxon>
        <taxon>Marseilleviridae</taxon>
        <taxon>Marseillevirus</taxon>
    </lineage>
</organism>
<accession>A0AA96IYW4</accession>
<dbReference type="EMBL" id="OR343188">
    <property type="protein sequence ID" value="WNL49964.1"/>
    <property type="molecule type" value="Genomic_DNA"/>
</dbReference>
<name>A0AA96IYW4_9VIRU</name>
<sequence length="92" mass="10640">MAKRVVLAKEMIQKSENFRVLFGEIPKGKEMFWFNGILRKTFGCSLQRNSKKKTFSWILLFVSPWSYDGVVPNTKVKLDEDVKIPEVSGLEV</sequence>